<sequence length="290" mass="32977">MAKAKELKYGLMDIPLSCSVFLEPALNKYIRNIEPVSRETKKFVHEWNLALVDILKTSQYSAHLGDMGRKILSRTLQSDMFPAKCVESAKNVPLHSLHYAIRFSESMRFLASKIASNPNIKFVDFGCGFSPLAPVVQSEYNIDNAYCIDDKPEIIEVYSRASEKVSGRAPRSISWAEAKSMATSKNLDTIVAMGVLPYIALDDQVSRLKFINTNFPNFMIEIKYNNNAETAGENVFDLTRLQKLRLSVENTQTLETTMIQNSLRYLHKFMCAMPGKRYFLANDRSLFLSR</sequence>
<dbReference type="AlphaFoldDB" id="A0A9D1FF95"/>
<dbReference type="InterPro" id="IPR029063">
    <property type="entry name" value="SAM-dependent_MTases_sf"/>
</dbReference>
<protein>
    <submittedName>
        <fullName evidence="1">Uncharacterized protein</fullName>
    </submittedName>
</protein>
<accession>A0A9D1FF95</accession>
<gene>
    <name evidence="1" type="ORF">IAD02_00015</name>
</gene>
<name>A0A9D1FF95_9PROT</name>
<evidence type="ECO:0000313" key="1">
    <source>
        <dbReference type="EMBL" id="HIS70365.1"/>
    </source>
</evidence>
<reference evidence="1" key="1">
    <citation type="submission" date="2020-10" db="EMBL/GenBank/DDBJ databases">
        <authorList>
            <person name="Gilroy R."/>
        </authorList>
    </citation>
    <scope>NUCLEOTIDE SEQUENCE</scope>
    <source>
        <strain evidence="1">ChiGjej3B3-5194</strain>
    </source>
</reference>
<dbReference type="SUPFAM" id="SSF53335">
    <property type="entry name" value="S-adenosyl-L-methionine-dependent methyltransferases"/>
    <property type="match status" value="1"/>
</dbReference>
<dbReference type="Proteomes" id="UP000886742">
    <property type="component" value="Unassembled WGS sequence"/>
</dbReference>
<proteinExistence type="predicted"/>
<comment type="caution">
    <text evidence="1">The sequence shown here is derived from an EMBL/GenBank/DDBJ whole genome shotgun (WGS) entry which is preliminary data.</text>
</comment>
<reference evidence="1" key="2">
    <citation type="journal article" date="2021" name="PeerJ">
        <title>Extensive microbial diversity within the chicken gut microbiome revealed by metagenomics and culture.</title>
        <authorList>
            <person name="Gilroy R."/>
            <person name="Ravi A."/>
            <person name="Getino M."/>
            <person name="Pursley I."/>
            <person name="Horton D.L."/>
            <person name="Alikhan N.F."/>
            <person name="Baker D."/>
            <person name="Gharbi K."/>
            <person name="Hall N."/>
            <person name="Watson M."/>
            <person name="Adriaenssens E.M."/>
            <person name="Foster-Nyarko E."/>
            <person name="Jarju S."/>
            <person name="Secka A."/>
            <person name="Antonio M."/>
            <person name="Oren A."/>
            <person name="Chaudhuri R.R."/>
            <person name="La Ragione R."/>
            <person name="Hildebrand F."/>
            <person name="Pallen M.J."/>
        </authorList>
    </citation>
    <scope>NUCLEOTIDE SEQUENCE</scope>
    <source>
        <strain evidence="1">ChiGjej3B3-5194</strain>
    </source>
</reference>
<organism evidence="1 2">
    <name type="scientific">Candidatus Enterousia intestinigallinarum</name>
    <dbReference type="NCBI Taxonomy" id="2840790"/>
    <lineage>
        <taxon>Bacteria</taxon>
        <taxon>Pseudomonadati</taxon>
        <taxon>Pseudomonadota</taxon>
        <taxon>Alphaproteobacteria</taxon>
        <taxon>Candidatus Enterousia</taxon>
    </lineage>
</organism>
<dbReference type="EMBL" id="DVJI01000001">
    <property type="protein sequence ID" value="HIS70365.1"/>
    <property type="molecule type" value="Genomic_DNA"/>
</dbReference>
<evidence type="ECO:0000313" key="2">
    <source>
        <dbReference type="Proteomes" id="UP000886742"/>
    </source>
</evidence>